<comment type="caution">
    <text evidence="4">The sequence shown here is derived from an EMBL/GenBank/DDBJ whole genome shotgun (WGS) entry which is preliminary data.</text>
</comment>
<keyword evidence="1" id="KW-0328">Glycosyltransferase</keyword>
<protein>
    <submittedName>
        <fullName evidence="4">Glycosyl transferase</fullName>
    </submittedName>
</protein>
<dbReference type="EMBL" id="BOSL01000004">
    <property type="protein sequence ID" value="GIP52769.1"/>
    <property type="molecule type" value="Genomic_DNA"/>
</dbReference>
<gene>
    <name evidence="4" type="ORF">J42TS3_18040</name>
</gene>
<keyword evidence="2 4" id="KW-0808">Transferase</keyword>
<evidence type="ECO:0000313" key="4">
    <source>
        <dbReference type="EMBL" id="GIP52769.1"/>
    </source>
</evidence>
<dbReference type="Pfam" id="PF13439">
    <property type="entry name" value="Glyco_transf_4"/>
    <property type="match status" value="1"/>
</dbReference>
<evidence type="ECO:0000313" key="5">
    <source>
        <dbReference type="Proteomes" id="UP000679992"/>
    </source>
</evidence>
<dbReference type="CDD" id="cd03801">
    <property type="entry name" value="GT4_PimA-like"/>
    <property type="match status" value="1"/>
</dbReference>
<reference evidence="4 5" key="1">
    <citation type="submission" date="2021-03" db="EMBL/GenBank/DDBJ databases">
        <title>Antimicrobial resistance genes in bacteria isolated from Japanese honey, and their potential for conferring macrolide and lincosamide resistance in the American foulbrood pathogen Paenibacillus larvae.</title>
        <authorList>
            <person name="Okamoto M."/>
            <person name="Kumagai M."/>
            <person name="Kanamori H."/>
            <person name="Takamatsu D."/>
        </authorList>
    </citation>
    <scope>NUCLEOTIDE SEQUENCE [LARGE SCALE GENOMIC DNA]</scope>
    <source>
        <strain evidence="4 5">J42TS3</strain>
    </source>
</reference>
<keyword evidence="5" id="KW-1185">Reference proteome</keyword>
<dbReference type="Proteomes" id="UP000679992">
    <property type="component" value="Unassembled WGS sequence"/>
</dbReference>
<evidence type="ECO:0000256" key="1">
    <source>
        <dbReference type="ARBA" id="ARBA00022676"/>
    </source>
</evidence>
<evidence type="ECO:0000259" key="3">
    <source>
        <dbReference type="Pfam" id="PF13439"/>
    </source>
</evidence>
<feature type="domain" description="Glycosyltransferase subfamily 4-like N-terminal" evidence="3">
    <location>
        <begin position="15"/>
        <end position="183"/>
    </location>
</feature>
<sequence>MKILLVQSMEYLYPYGGAHKANRILMEGLAAKGHECRVISPAVSINGFEELLAAQLRSGAIEVLENHPGEKLVILKNGVISYTIKEKFKVFPFIRSMNEQFSPDVTVVSEDNTHLLLETVLETGTRTIYLSHSQATLPFGPECFQEDLPKIGLYKRLDGVISVSRYLKDYFADYAGVDSEVIYFPSYGPGPFPFLASFDSKYITVINPSAIKGFSIFIGLARMMPHLQFAAVPTWATKEDELEEMRSLPNITILKPADNINEIYKQTKVFLMPSLWGESFGQVVVEAMLRGIPVLASHVGGLPEAKQQLDYILPVRPIRQYVKEEVLADSVPIPVIPEQELGPWSEALDRLTTDRDHYEALSAASYEHATRFHAALGIEPFEAYFQKIIDKAEEQDLGGTTSLSAVNQGQDRRKHDVLERVQTLTSEKRERLIAMLQERR</sequence>
<dbReference type="Gene3D" id="3.40.50.2000">
    <property type="entry name" value="Glycogen Phosphorylase B"/>
    <property type="match status" value="2"/>
</dbReference>
<dbReference type="RefSeq" id="WP_213654488.1">
    <property type="nucleotide sequence ID" value="NZ_BOSL01000004.1"/>
</dbReference>
<dbReference type="SUPFAM" id="SSF53756">
    <property type="entry name" value="UDP-Glycosyltransferase/glycogen phosphorylase"/>
    <property type="match status" value="1"/>
</dbReference>
<evidence type="ECO:0000256" key="2">
    <source>
        <dbReference type="ARBA" id="ARBA00022679"/>
    </source>
</evidence>
<proteinExistence type="predicted"/>
<dbReference type="InterPro" id="IPR028098">
    <property type="entry name" value="Glyco_trans_4-like_N"/>
</dbReference>
<accession>A0ABQ4M9V4</accession>
<dbReference type="PANTHER" id="PTHR12526:SF510">
    <property type="entry name" value="D-INOSITOL 3-PHOSPHATE GLYCOSYLTRANSFERASE"/>
    <property type="match status" value="1"/>
</dbReference>
<dbReference type="Pfam" id="PF13692">
    <property type="entry name" value="Glyco_trans_1_4"/>
    <property type="match status" value="1"/>
</dbReference>
<dbReference type="GO" id="GO:0016740">
    <property type="term" value="F:transferase activity"/>
    <property type="evidence" value="ECO:0007669"/>
    <property type="project" value="UniProtKB-KW"/>
</dbReference>
<dbReference type="PANTHER" id="PTHR12526">
    <property type="entry name" value="GLYCOSYLTRANSFERASE"/>
    <property type="match status" value="1"/>
</dbReference>
<name>A0ABQ4M9V4_9BACL</name>
<organism evidence="4 5">
    <name type="scientific">Paenibacillus vini</name>
    <dbReference type="NCBI Taxonomy" id="1476024"/>
    <lineage>
        <taxon>Bacteria</taxon>
        <taxon>Bacillati</taxon>
        <taxon>Bacillota</taxon>
        <taxon>Bacilli</taxon>
        <taxon>Bacillales</taxon>
        <taxon>Paenibacillaceae</taxon>
        <taxon>Paenibacillus</taxon>
    </lineage>
</organism>